<accession>A0A1M7LR72</accession>
<proteinExistence type="predicted"/>
<keyword evidence="3" id="KW-1185">Reference proteome</keyword>
<dbReference type="OrthoDB" id="2490189at2"/>
<organism evidence="2 3">
    <name type="scientific">Chitinophaga jiangningensis</name>
    <dbReference type="NCBI Taxonomy" id="1419482"/>
    <lineage>
        <taxon>Bacteria</taxon>
        <taxon>Pseudomonadati</taxon>
        <taxon>Bacteroidota</taxon>
        <taxon>Chitinophagia</taxon>
        <taxon>Chitinophagales</taxon>
        <taxon>Chitinophagaceae</taxon>
        <taxon>Chitinophaga</taxon>
    </lineage>
</organism>
<dbReference type="GO" id="GO:0005975">
    <property type="term" value="P:carbohydrate metabolic process"/>
    <property type="evidence" value="ECO:0007669"/>
    <property type="project" value="InterPro"/>
</dbReference>
<reference evidence="2 3" key="1">
    <citation type="submission" date="2016-11" db="EMBL/GenBank/DDBJ databases">
        <authorList>
            <person name="Jaros S."/>
            <person name="Januszkiewicz K."/>
            <person name="Wedrychowicz H."/>
        </authorList>
    </citation>
    <scope>NUCLEOTIDE SEQUENCE [LARGE SCALE GENOMIC DNA]</scope>
    <source>
        <strain evidence="2 3">DSM 27406</strain>
    </source>
</reference>
<evidence type="ECO:0000313" key="3">
    <source>
        <dbReference type="Proteomes" id="UP000184420"/>
    </source>
</evidence>
<feature type="signal peptide" evidence="1">
    <location>
        <begin position="1"/>
        <end position="17"/>
    </location>
</feature>
<dbReference type="Gene3D" id="1.50.10.10">
    <property type="match status" value="1"/>
</dbReference>
<dbReference type="AlphaFoldDB" id="A0A1M7LR72"/>
<dbReference type="InterPro" id="IPR008928">
    <property type="entry name" value="6-hairpin_glycosidase_sf"/>
</dbReference>
<dbReference type="EMBL" id="FRBL01000011">
    <property type="protein sequence ID" value="SHM80697.1"/>
    <property type="molecule type" value="Genomic_DNA"/>
</dbReference>
<gene>
    <name evidence="2" type="ORF">SAMN05444266_11198</name>
</gene>
<protein>
    <recommendedName>
        <fullName evidence="4">Alpha-L-rhamnosidase six-hairpin glycosidase domain-containing protein</fullName>
    </recommendedName>
</protein>
<keyword evidence="1" id="KW-0732">Signal</keyword>
<evidence type="ECO:0008006" key="4">
    <source>
        <dbReference type="Google" id="ProtNLM"/>
    </source>
</evidence>
<dbReference type="RefSeq" id="WP_073086711.1">
    <property type="nucleotide sequence ID" value="NZ_FRBL01000011.1"/>
</dbReference>
<dbReference type="SUPFAM" id="SSF48208">
    <property type="entry name" value="Six-hairpin glycosidases"/>
    <property type="match status" value="1"/>
</dbReference>
<dbReference type="InterPro" id="IPR012341">
    <property type="entry name" value="6hp_glycosidase-like_sf"/>
</dbReference>
<evidence type="ECO:0000256" key="1">
    <source>
        <dbReference type="SAM" id="SignalP"/>
    </source>
</evidence>
<name>A0A1M7LR72_9BACT</name>
<dbReference type="Proteomes" id="UP000184420">
    <property type="component" value="Unassembled WGS sequence"/>
</dbReference>
<evidence type="ECO:0000313" key="2">
    <source>
        <dbReference type="EMBL" id="SHM80697.1"/>
    </source>
</evidence>
<dbReference type="STRING" id="1419482.SAMN05444266_11198"/>
<sequence length="659" mass="72922">MKKFLLLPLCWFTLTCAAQQSRWKITGNQAIEWKINPADTPHKDQLEMSGKQTSAIITYGTGPQQRFFIKKQVIFPMLRTIPNKTQASLKWTVDEKNTPVVAINHTPAVETVTAIGFNGILTVHANLSSDVTLTRHLFPSTDKAALLEECVLANTGKSAIHINIPNTTTSDSTQAEKGVYGVYILSTTVYGAGTYDLQPGEIVKYAIVYSGRKTCDQPYAFSAGYEHQKRAALAAGLTQNLVLETPDPVLNNMFAFAKLRVTESIYDTKGGLMHGPGGGAYYAAIWANDQAEYANPFFPFLGNIEGNESAMNSFRWFASYMNPEYKPIPSSIISEGTGKWNGAGDRGDQAMIAYGASRFALAYADPYEAKQLWPLIDWCLEFLRRKKTSEGVIQSDSDELEGRFPAGKINLSTNALTYGALISAADLALALHNPAKAKSLNAEAAALQISIEKYFGSNVQGYDTYRYFDGNDKLRAWIGIPLTMGIFDRKEGTLKAMYSPYLWTYNGMLTEAGSKTFWDRALLYGLRGTFNAGATDSAARYLQDYSRKRLLGEHVPYAIEAWPEGDQRHLAAESGLYCRIVTEGLFGIRVTGFNTFQCQPSLPQGWQKMALRHIRAFNDDVDITAERKGKAVLITVKQGNGKVQQLSWNGKQPVDITLK</sequence>
<feature type="chain" id="PRO_5012184274" description="Alpha-L-rhamnosidase six-hairpin glycosidase domain-containing protein" evidence="1">
    <location>
        <begin position="18"/>
        <end position="659"/>
    </location>
</feature>